<evidence type="ECO:0000256" key="7">
    <source>
        <dbReference type="ARBA" id="ARBA00023136"/>
    </source>
</evidence>
<name>A0A4R2T3X7_9PAST</name>
<keyword evidence="4 10" id="KW-0812">Transmembrane</keyword>
<dbReference type="PANTHER" id="PTHR30347:SF1">
    <property type="entry name" value="MECHANOSENSITIVE CHANNEL MSCK"/>
    <property type="match status" value="1"/>
</dbReference>
<feature type="domain" description="Mechanosensitive ion channel inner membrane" evidence="13">
    <location>
        <begin position="485"/>
        <end position="814"/>
    </location>
</feature>
<evidence type="ECO:0000313" key="18">
    <source>
        <dbReference type="Proteomes" id="UP000295763"/>
    </source>
</evidence>
<dbReference type="Pfam" id="PF21082">
    <property type="entry name" value="MS_channel_3rd"/>
    <property type="match status" value="1"/>
</dbReference>
<evidence type="ECO:0000256" key="4">
    <source>
        <dbReference type="ARBA" id="ARBA00022692"/>
    </source>
</evidence>
<feature type="compositionally biased region" description="Polar residues" evidence="9">
    <location>
        <begin position="244"/>
        <end position="260"/>
    </location>
</feature>
<feature type="transmembrane region" description="Helical" evidence="10">
    <location>
        <begin position="634"/>
        <end position="653"/>
    </location>
</feature>
<evidence type="ECO:0000256" key="10">
    <source>
        <dbReference type="SAM" id="Phobius"/>
    </source>
</evidence>
<feature type="domain" description="Mechanosensitive ion channel MscS porin" evidence="14">
    <location>
        <begin position="35"/>
        <end position="263"/>
    </location>
</feature>
<feature type="signal peptide" evidence="11">
    <location>
        <begin position="1"/>
        <end position="23"/>
    </location>
</feature>
<evidence type="ECO:0000256" key="3">
    <source>
        <dbReference type="ARBA" id="ARBA00022475"/>
    </source>
</evidence>
<evidence type="ECO:0000259" key="14">
    <source>
        <dbReference type="Pfam" id="PF12795"/>
    </source>
</evidence>
<evidence type="ECO:0000256" key="2">
    <source>
        <dbReference type="ARBA" id="ARBA00008017"/>
    </source>
</evidence>
<feature type="transmembrane region" description="Helical" evidence="10">
    <location>
        <begin position="568"/>
        <end position="588"/>
    </location>
</feature>
<reference evidence="17 18" key="1">
    <citation type="submission" date="2019-03" db="EMBL/GenBank/DDBJ databases">
        <title>Genomic Encyclopedia of Type Strains, Phase IV (KMG-IV): sequencing the most valuable type-strain genomes for metagenomic binning, comparative biology and taxonomic classification.</title>
        <authorList>
            <person name="Goeker M."/>
        </authorList>
    </citation>
    <scope>NUCLEOTIDE SEQUENCE [LARGE SCALE GENOMIC DNA]</scope>
    <source>
        <strain evidence="17 18">DSM 28404</strain>
    </source>
</reference>
<dbReference type="Proteomes" id="UP000295763">
    <property type="component" value="Unassembled WGS sequence"/>
</dbReference>
<keyword evidence="5 11" id="KW-0732">Signal</keyword>
<comment type="caution">
    <text evidence="17">The sequence shown here is derived from an EMBL/GenBank/DDBJ whole genome shotgun (WGS) entry which is preliminary data.</text>
</comment>
<evidence type="ECO:0000259" key="13">
    <source>
        <dbReference type="Pfam" id="PF12794"/>
    </source>
</evidence>
<dbReference type="Pfam" id="PF21088">
    <property type="entry name" value="MS_channel_1st"/>
    <property type="match status" value="1"/>
</dbReference>
<dbReference type="InterPro" id="IPR010920">
    <property type="entry name" value="LSM_dom_sf"/>
</dbReference>
<evidence type="ECO:0000256" key="11">
    <source>
        <dbReference type="SAM" id="SignalP"/>
    </source>
</evidence>
<feature type="transmembrane region" description="Helical" evidence="10">
    <location>
        <begin position="674"/>
        <end position="699"/>
    </location>
</feature>
<dbReference type="FunFam" id="1.10.287.1260:FF:000002">
    <property type="entry name" value="Potassium efflux system KefA"/>
    <property type="match status" value="1"/>
</dbReference>
<dbReference type="GO" id="GO:0005886">
    <property type="term" value="C:plasma membrane"/>
    <property type="evidence" value="ECO:0007669"/>
    <property type="project" value="UniProtKB-SubCell"/>
</dbReference>
<dbReference type="SUPFAM" id="SSF82689">
    <property type="entry name" value="Mechanosensitive channel protein MscS (YggB), C-terminal domain"/>
    <property type="match status" value="1"/>
</dbReference>
<feature type="transmembrane region" description="Helical" evidence="10">
    <location>
        <begin position="705"/>
        <end position="726"/>
    </location>
</feature>
<keyword evidence="8" id="KW-0175">Coiled coil</keyword>
<gene>
    <name evidence="17" type="ORF">EDC44_10151</name>
</gene>
<evidence type="ECO:0000259" key="16">
    <source>
        <dbReference type="Pfam" id="PF21088"/>
    </source>
</evidence>
<dbReference type="FunFam" id="2.30.30.60:FF:000001">
    <property type="entry name" value="MscS Mechanosensitive ion channel"/>
    <property type="match status" value="1"/>
</dbReference>
<dbReference type="NCBIfam" id="NF008438">
    <property type="entry name" value="PRK11281.1"/>
    <property type="match status" value="1"/>
</dbReference>
<dbReference type="SUPFAM" id="SSF50182">
    <property type="entry name" value="Sm-like ribonucleoproteins"/>
    <property type="match status" value="1"/>
</dbReference>
<dbReference type="Gene3D" id="1.10.287.1260">
    <property type="match status" value="1"/>
</dbReference>
<evidence type="ECO:0000256" key="6">
    <source>
        <dbReference type="ARBA" id="ARBA00022989"/>
    </source>
</evidence>
<comment type="subcellular location">
    <subcellularLocation>
        <location evidence="1">Cell membrane</location>
        <topology evidence="1">Multi-pass membrane protein</topology>
    </subcellularLocation>
</comment>
<evidence type="ECO:0000259" key="12">
    <source>
        <dbReference type="Pfam" id="PF00924"/>
    </source>
</evidence>
<dbReference type="InterPro" id="IPR023408">
    <property type="entry name" value="MscS_beta-dom_sf"/>
</dbReference>
<feature type="chain" id="PRO_5020422429" evidence="11">
    <location>
        <begin position="24"/>
        <end position="1103"/>
    </location>
</feature>
<evidence type="ECO:0000259" key="15">
    <source>
        <dbReference type="Pfam" id="PF21082"/>
    </source>
</evidence>
<feature type="transmembrane region" description="Helical" evidence="10">
    <location>
        <begin position="478"/>
        <end position="496"/>
    </location>
</feature>
<dbReference type="GO" id="GO:0009992">
    <property type="term" value="P:intracellular water homeostasis"/>
    <property type="evidence" value="ECO:0007669"/>
    <property type="project" value="TreeGrafter"/>
</dbReference>
<dbReference type="InterPro" id="IPR006685">
    <property type="entry name" value="MscS_channel_2nd"/>
</dbReference>
<feature type="coiled-coil region" evidence="8">
    <location>
        <begin position="73"/>
        <end position="132"/>
    </location>
</feature>
<dbReference type="GO" id="GO:0008381">
    <property type="term" value="F:mechanosensitive monoatomic ion channel activity"/>
    <property type="evidence" value="ECO:0007669"/>
    <property type="project" value="UniProtKB-ARBA"/>
</dbReference>
<keyword evidence="7 10" id="KW-0472">Membrane</keyword>
<feature type="domain" description="Mechanosensitive ion channel transmembrane helices 2/3" evidence="16">
    <location>
        <begin position="876"/>
        <end position="916"/>
    </location>
</feature>
<dbReference type="InterPro" id="IPR011066">
    <property type="entry name" value="MscS_channel_C_sf"/>
</dbReference>
<feature type="domain" description="Mechanosensitive ion channel MscS" evidence="12">
    <location>
        <begin position="918"/>
        <end position="983"/>
    </location>
</feature>
<evidence type="ECO:0000256" key="9">
    <source>
        <dbReference type="SAM" id="MobiDB-lite"/>
    </source>
</evidence>
<dbReference type="Pfam" id="PF12794">
    <property type="entry name" value="MscS_TM"/>
    <property type="match status" value="1"/>
</dbReference>
<keyword evidence="3" id="KW-1003">Cell membrane</keyword>
<proteinExistence type="inferred from homology"/>
<feature type="transmembrane region" description="Helical" evidence="10">
    <location>
        <begin position="781"/>
        <end position="798"/>
    </location>
</feature>
<feature type="transmembrane region" description="Helical" evidence="10">
    <location>
        <begin position="869"/>
        <end position="896"/>
    </location>
</feature>
<feature type="transmembrane region" description="Helical" evidence="10">
    <location>
        <begin position="527"/>
        <end position="548"/>
    </location>
</feature>
<sequence>MNKIFRYFLIALFCVGFMNFVFAADIPTAVDISAQLETAKKDKTNSADSKALVQDLEDTLTLLSQIDQQKQQNDQLGTAISQAAKLMKNAQNQAAKLKNSTAQNSDFSKVSVDKLQSQLSAVQSDLQQVQTELMTINANLVTQNTAPDRAQTALMQNVRRTQEINKLLLTPMPEAQKNKLNTELELIGLQNTYNQLLLSGNAALTALYEAQQDEKQLEEQLLQAQAQRLQTAINEKLLQESKEQAVQTTAQSQKQSSENSPLAKEQEGNARLSQELVTQTATLNELSQDNLRIKNVLDNLQQTQRTIDEQISALQGSLVLSRIINKQRQSLPQDEIISGLPKRIADLRVSIFDLTELRDTVFNDDSYISNFQKNNQVTLNDKERSQLTDILQERRKLISDLITLLNSQLNLAINIELNQQQITTISDELQNKLEQQSFWVKSNEPIDLKWLQNFPRTAAWQLQFIKQKLDFHNWQDNLTSAIIQIGLLLLAAGVILRKKERIKSRLAMINGEINTLIADTQWHTPRAIFWTLILCLPSTAFFLTLFILVTYICFQDPTTAWNWGLKMAVYWLFFVFTLALLRPHGLAIRHFNMPPENAAIFRRDLKHSAWWIALFLNLSLFSDMEIGIKNDVLGQSLTVIALVILLLVTGPRFRKAMAAYQQNINDKAEQSDRFLLQFVRLTFLAAPIILIALVVTGYYYTALTLISHLILTFNVVALWVIAREVVYRSLTVGSRRLAYRRLQEKRKQQAEANSNKENEVKIDPQQDELAISQVKTQMSNIMNLLLWAGLFVLLYWVWSDLVKVAYYLEGVTLWQQSVTTDSGTVMESVTLFNLLVAIVVLLITYLLVRNIAGMLETLIFSRFNFSQGAPYTITTLMTYGIIALGAGLAFGILGISWSKLQWLFAALSVGLGFGLQEIFANFVSGIIILFERPARIGDTITIGEFSGTVSKIRIRATTLVDFERKEVIVPNKAFVTERLINWSLTNSVTRLTIAVGVAYGSDLELTKKLLLQAAAQSPLVLKDPPPVVYFLTFGASTLDHELRVHVGHINDRTVTIDFLNRRINELFAENNIDIAFNQLDVFIKNPATGDEVKIVEEKQPLIA</sequence>
<dbReference type="Pfam" id="PF12795">
    <property type="entry name" value="MscS_porin"/>
    <property type="match status" value="1"/>
</dbReference>
<organism evidence="17 18">
    <name type="scientific">Cricetibacter osteomyelitidis</name>
    <dbReference type="NCBI Taxonomy" id="1521931"/>
    <lineage>
        <taxon>Bacteria</taxon>
        <taxon>Pseudomonadati</taxon>
        <taxon>Pseudomonadota</taxon>
        <taxon>Gammaproteobacteria</taxon>
        <taxon>Pasteurellales</taxon>
        <taxon>Pasteurellaceae</taxon>
        <taxon>Cricetibacter</taxon>
    </lineage>
</organism>
<dbReference type="PANTHER" id="PTHR30347">
    <property type="entry name" value="POTASSIUM CHANNEL RELATED"/>
    <property type="match status" value="1"/>
</dbReference>
<dbReference type="Gene3D" id="3.30.70.100">
    <property type="match status" value="1"/>
</dbReference>
<dbReference type="InterPro" id="IPR011014">
    <property type="entry name" value="MscS_channel_TM-2"/>
</dbReference>
<dbReference type="InterPro" id="IPR024393">
    <property type="entry name" value="MscS_porin"/>
</dbReference>
<feature type="transmembrane region" description="Helical" evidence="10">
    <location>
        <begin position="829"/>
        <end position="848"/>
    </location>
</feature>
<evidence type="ECO:0000256" key="8">
    <source>
        <dbReference type="SAM" id="Coils"/>
    </source>
</evidence>
<dbReference type="InterPro" id="IPR049142">
    <property type="entry name" value="MS_channel_1st"/>
</dbReference>
<accession>A0A4R2T3X7</accession>
<keyword evidence="6 10" id="KW-1133">Transmembrane helix</keyword>
<dbReference type="Pfam" id="PF00924">
    <property type="entry name" value="MS_channel_2nd"/>
    <property type="match status" value="1"/>
</dbReference>
<evidence type="ECO:0000256" key="5">
    <source>
        <dbReference type="ARBA" id="ARBA00022729"/>
    </source>
</evidence>
<feature type="transmembrane region" description="Helical" evidence="10">
    <location>
        <begin position="902"/>
        <end position="930"/>
    </location>
</feature>
<comment type="similarity">
    <text evidence="2">Belongs to the MscS (TC 1.A.23) family.</text>
</comment>
<protein>
    <submittedName>
        <fullName evidence="17">Potassium efflux system protein</fullName>
    </submittedName>
</protein>
<keyword evidence="18" id="KW-1185">Reference proteome</keyword>
<evidence type="ECO:0000313" key="17">
    <source>
        <dbReference type="EMBL" id="TCP97669.1"/>
    </source>
</evidence>
<dbReference type="InterPro" id="IPR025692">
    <property type="entry name" value="MscS_IM_dom1"/>
</dbReference>
<dbReference type="RefSeq" id="WP_131974187.1">
    <property type="nucleotide sequence ID" value="NZ_SLYB01000001.1"/>
</dbReference>
<feature type="transmembrane region" description="Helical" evidence="10">
    <location>
        <begin position="609"/>
        <end position="628"/>
    </location>
</feature>
<feature type="domain" description="Mechanosensitive ion channel MscS C-terminal" evidence="15">
    <location>
        <begin position="992"/>
        <end position="1074"/>
    </location>
</feature>
<dbReference type="EMBL" id="SLYB01000001">
    <property type="protein sequence ID" value="TCP97669.1"/>
    <property type="molecule type" value="Genomic_DNA"/>
</dbReference>
<dbReference type="Gene3D" id="2.30.30.60">
    <property type="match status" value="1"/>
</dbReference>
<dbReference type="InterPro" id="IPR049278">
    <property type="entry name" value="MS_channel_C"/>
</dbReference>
<evidence type="ECO:0000256" key="1">
    <source>
        <dbReference type="ARBA" id="ARBA00004651"/>
    </source>
</evidence>
<feature type="region of interest" description="Disordered" evidence="9">
    <location>
        <begin position="243"/>
        <end position="271"/>
    </location>
</feature>
<dbReference type="InterPro" id="IPR052702">
    <property type="entry name" value="MscS-like_channel"/>
</dbReference>
<dbReference type="SUPFAM" id="SSF82861">
    <property type="entry name" value="Mechanosensitive channel protein MscS (YggB), transmembrane region"/>
    <property type="match status" value="1"/>
</dbReference>
<dbReference type="AlphaFoldDB" id="A0A4R2T3X7"/>
<dbReference type="OrthoDB" id="9799209at2"/>